<feature type="domain" description="Alpha-N-acetylglucosaminidase tim-barrel" evidence="10">
    <location>
        <begin position="146"/>
        <end position="480"/>
    </location>
</feature>
<organism evidence="13 14">
    <name type="scientific">Temnothorax curvispinosus</name>
    <dbReference type="NCBI Taxonomy" id="300111"/>
    <lineage>
        <taxon>Eukaryota</taxon>
        <taxon>Metazoa</taxon>
        <taxon>Ecdysozoa</taxon>
        <taxon>Arthropoda</taxon>
        <taxon>Hexapoda</taxon>
        <taxon>Insecta</taxon>
        <taxon>Pterygota</taxon>
        <taxon>Neoptera</taxon>
        <taxon>Endopterygota</taxon>
        <taxon>Hymenoptera</taxon>
        <taxon>Apocrita</taxon>
        <taxon>Aculeata</taxon>
        <taxon>Formicoidea</taxon>
        <taxon>Formicidae</taxon>
        <taxon>Myrmicinae</taxon>
        <taxon>Temnothorax</taxon>
    </lineage>
</organism>
<dbReference type="Proteomes" id="UP000504618">
    <property type="component" value="Unplaced"/>
</dbReference>
<feature type="chain" id="PRO_5026976867" description="Alpha-N-acetylglucosaminidase" evidence="9">
    <location>
        <begin position="25"/>
        <end position="770"/>
    </location>
</feature>
<dbReference type="InterPro" id="IPR024733">
    <property type="entry name" value="NAGLU_tim-barrel"/>
</dbReference>
<dbReference type="InterPro" id="IPR024240">
    <property type="entry name" value="NAGLU_N"/>
</dbReference>
<evidence type="ECO:0000256" key="8">
    <source>
        <dbReference type="ARBA" id="ARBA00072202"/>
    </source>
</evidence>
<dbReference type="OrthoDB" id="64736at2759"/>
<evidence type="ECO:0000256" key="9">
    <source>
        <dbReference type="SAM" id="SignalP"/>
    </source>
</evidence>
<gene>
    <name evidence="14" type="primary">LOC112457792</name>
</gene>
<dbReference type="InterPro" id="IPR007781">
    <property type="entry name" value="NAGLU"/>
</dbReference>
<dbReference type="Pfam" id="PF12972">
    <property type="entry name" value="NAGLU_C"/>
    <property type="match status" value="1"/>
</dbReference>
<evidence type="ECO:0000256" key="5">
    <source>
        <dbReference type="ARBA" id="ARBA00052030"/>
    </source>
</evidence>
<accession>A0A6J1Q554</accession>
<dbReference type="InterPro" id="IPR029018">
    <property type="entry name" value="Hex-like_dom2"/>
</dbReference>
<dbReference type="InterPro" id="IPR024732">
    <property type="entry name" value="NAGLU_C"/>
</dbReference>
<keyword evidence="3" id="KW-0325">Glycoprotein</keyword>
<dbReference type="CTD" id="4669"/>
<dbReference type="GO" id="GO:0048731">
    <property type="term" value="P:system development"/>
    <property type="evidence" value="ECO:0007669"/>
    <property type="project" value="UniProtKB-ARBA"/>
</dbReference>
<dbReference type="GO" id="GO:0004561">
    <property type="term" value="F:alpha-N-acetylglucosaminidase activity"/>
    <property type="evidence" value="ECO:0007669"/>
    <property type="project" value="UniProtKB-EC"/>
</dbReference>
<comment type="catalytic activity">
    <reaction evidence="5">
        <text>Hydrolysis of terminal non-reducing N-acetyl-D-glucosamine residues in N-acetyl-alpha-D-glucosaminides.</text>
        <dbReference type="EC" id="3.2.1.50"/>
    </reaction>
</comment>
<evidence type="ECO:0000256" key="6">
    <source>
        <dbReference type="ARBA" id="ARBA00060996"/>
    </source>
</evidence>
<evidence type="ECO:0000313" key="14">
    <source>
        <dbReference type="RefSeq" id="XP_024876798.1"/>
    </source>
</evidence>
<dbReference type="PANTHER" id="PTHR12872">
    <property type="entry name" value="ALPHA-N-ACETYLGLUCOSAMINIDASE"/>
    <property type="match status" value="1"/>
</dbReference>
<evidence type="ECO:0000256" key="3">
    <source>
        <dbReference type="ARBA" id="ARBA00023180"/>
    </source>
</evidence>
<evidence type="ECO:0000256" key="4">
    <source>
        <dbReference type="ARBA" id="ARBA00023295"/>
    </source>
</evidence>
<dbReference type="Gene3D" id="3.30.379.10">
    <property type="entry name" value="Chitobiase/beta-hexosaminidase domain 2-like"/>
    <property type="match status" value="1"/>
</dbReference>
<dbReference type="Pfam" id="PF12971">
    <property type="entry name" value="NAGLU_N"/>
    <property type="match status" value="1"/>
</dbReference>
<dbReference type="RefSeq" id="XP_024876798.1">
    <property type="nucleotide sequence ID" value="XM_025021030.1"/>
</dbReference>
<dbReference type="Gene3D" id="3.20.20.80">
    <property type="entry name" value="Glycosidases"/>
    <property type="match status" value="1"/>
</dbReference>
<keyword evidence="2" id="KW-0378">Hydrolase</keyword>
<sequence length="770" mass="89295">MGITTSWFRLFIIIFGLLVLSCQCRNLDIVFQDTLGHIKSRTSPEIQAKAAKDVAERLLGKEISKMFIMMLDTDLGPVGKDTFKITKNPLGEIEIRGTSGVAITWGLHHYLKNYCNVHISWDGTQIALPNTLPEVYIKVISNDRFRYYQNVCTVGYSSAWWQWQQWERNIDWMALNGINLALAFTAQEAIWQRLYQELNLTKEEIDEHLGGPAFLPWARMGNIRGFGGPLSSNWHNHTIRLQHQILRRMRDLGIVPVLPAFAGHVPRGFARLFPNANMTKIDPWNKFEDKYCCPYLLEPTDPLFRMIGERFLRMYIDEFGTDHIYNCDTFNENEPSNNELIYLRNVGYSVFSAMNAVDSKAIWLMQAWLFVHDITFWTKSRVRAFLTSVPTGRMLVLDLQSEQFPQYGRLKSYYGQPFIWCMLHNFGGTLGMFGSAQIINQRTFEGRNMNGSTMVGTGLTPEGINQNYVIYELMNEMAYRHAPVDLDNWFESYATRRYGAWNEYAVAAWRHLGRTVYNFIGTQKIRGHYVITRRPSLNISSWIWYDRKNFYSMWNVFLKARYGRGNNTLYRHDVVDITRQALQLMADDIYVTILDCYNKKNITAFRSSANALLELFDDLESILASGSNFLLGTWLAQAKDMAVDEEERRSYEYNARNQITLWGPNGEIRDYANKQWSGVMADYFKPRWELFLKALEKSLVQRTELNLTEINDRIFHEIEQPFTFSTKVYPIETKGDTIDIAMKIISKWFKGESASSSLSSSLKSSSIKTC</sequence>
<dbReference type="GeneID" id="112457792"/>
<protein>
    <recommendedName>
        <fullName evidence="8">Alpha-N-acetylglucosaminidase</fullName>
        <ecNumber evidence="7">3.2.1.50</ecNumber>
    </recommendedName>
</protein>
<name>A0A6J1Q554_9HYME</name>
<keyword evidence="1 9" id="KW-0732">Signal</keyword>
<evidence type="ECO:0000313" key="13">
    <source>
        <dbReference type="Proteomes" id="UP000504618"/>
    </source>
</evidence>
<evidence type="ECO:0000256" key="7">
    <source>
        <dbReference type="ARBA" id="ARBA00066522"/>
    </source>
</evidence>
<proteinExistence type="inferred from homology"/>
<dbReference type="FunFam" id="3.20.20.80:FF:000107">
    <property type="entry name" value="Alpha-N-acetylglucosaminidase family"/>
    <property type="match status" value="1"/>
</dbReference>
<comment type="similarity">
    <text evidence="6">Belongs to the glycosyl hydrolase 89 family.</text>
</comment>
<feature type="signal peptide" evidence="9">
    <location>
        <begin position="1"/>
        <end position="24"/>
    </location>
</feature>
<evidence type="ECO:0000256" key="1">
    <source>
        <dbReference type="ARBA" id="ARBA00022729"/>
    </source>
</evidence>
<evidence type="ECO:0000259" key="12">
    <source>
        <dbReference type="Pfam" id="PF12972"/>
    </source>
</evidence>
<dbReference type="Pfam" id="PF05089">
    <property type="entry name" value="NAGLU"/>
    <property type="match status" value="1"/>
</dbReference>
<evidence type="ECO:0000259" key="11">
    <source>
        <dbReference type="Pfam" id="PF12971"/>
    </source>
</evidence>
<evidence type="ECO:0000256" key="2">
    <source>
        <dbReference type="ARBA" id="ARBA00022801"/>
    </source>
</evidence>
<dbReference type="AlphaFoldDB" id="A0A6J1Q554"/>
<dbReference type="PANTHER" id="PTHR12872:SF1">
    <property type="entry name" value="ALPHA-N-ACETYLGLUCOSAMINIDASE"/>
    <property type="match status" value="1"/>
</dbReference>
<reference evidence="14" key="1">
    <citation type="submission" date="2025-08" db="UniProtKB">
        <authorList>
            <consortium name="RefSeq"/>
        </authorList>
    </citation>
    <scope>IDENTIFICATION</scope>
    <source>
        <tissue evidence="14">Whole body</tissue>
    </source>
</reference>
<keyword evidence="4" id="KW-0326">Glycosidase</keyword>
<feature type="domain" description="Alpha-N-acetylglucosaminidase N-terminal" evidence="11">
    <location>
        <begin position="50"/>
        <end position="133"/>
    </location>
</feature>
<evidence type="ECO:0000259" key="10">
    <source>
        <dbReference type="Pfam" id="PF05089"/>
    </source>
</evidence>
<dbReference type="Gene3D" id="1.20.120.670">
    <property type="entry name" value="N-acetyl-b-d-glucoasminidase"/>
    <property type="match status" value="1"/>
</dbReference>
<keyword evidence="13" id="KW-1185">Reference proteome</keyword>
<dbReference type="EC" id="3.2.1.50" evidence="7"/>
<feature type="domain" description="Alpha-N-acetylglucosaminidase C-terminal" evidence="12">
    <location>
        <begin position="489"/>
        <end position="747"/>
    </location>
</feature>